<dbReference type="OrthoDB" id="1046782at2759"/>
<keyword evidence="1" id="KW-0812">Transmembrane</keyword>
<dbReference type="VEuPathDB" id="FungiDB:yc1106_09701"/>
<name>A0A9Q8ZI71_CURCL</name>
<feature type="transmembrane region" description="Helical" evidence="1">
    <location>
        <begin position="364"/>
        <end position="387"/>
    </location>
</feature>
<keyword evidence="1" id="KW-1133">Transmembrane helix</keyword>
<dbReference type="Proteomes" id="UP001056012">
    <property type="component" value="Chromosome 8"/>
</dbReference>
<evidence type="ECO:0000256" key="1">
    <source>
        <dbReference type="SAM" id="Phobius"/>
    </source>
</evidence>
<accession>A0A9Q8ZI71</accession>
<keyword evidence="1" id="KW-0472">Membrane</keyword>
<feature type="transmembrane region" description="Helical" evidence="1">
    <location>
        <begin position="411"/>
        <end position="432"/>
    </location>
</feature>
<organism evidence="2 3">
    <name type="scientific">Curvularia clavata</name>
    <dbReference type="NCBI Taxonomy" id="95742"/>
    <lineage>
        <taxon>Eukaryota</taxon>
        <taxon>Fungi</taxon>
        <taxon>Dikarya</taxon>
        <taxon>Ascomycota</taxon>
        <taxon>Pezizomycotina</taxon>
        <taxon>Dothideomycetes</taxon>
        <taxon>Pleosporomycetidae</taxon>
        <taxon>Pleosporales</taxon>
        <taxon>Pleosporineae</taxon>
        <taxon>Pleosporaceae</taxon>
        <taxon>Curvularia</taxon>
    </lineage>
</organism>
<reference evidence="2" key="1">
    <citation type="submission" date="2021-12" db="EMBL/GenBank/DDBJ databases">
        <title>Curvularia clavata genome.</title>
        <authorList>
            <person name="Cao Y."/>
        </authorList>
    </citation>
    <scope>NUCLEOTIDE SEQUENCE</scope>
    <source>
        <strain evidence="2">Yc1106</strain>
    </source>
</reference>
<dbReference type="AlphaFoldDB" id="A0A9Q8ZI71"/>
<evidence type="ECO:0000313" key="3">
    <source>
        <dbReference type="Proteomes" id="UP001056012"/>
    </source>
</evidence>
<dbReference type="EMBL" id="CP089281">
    <property type="protein sequence ID" value="USP82427.1"/>
    <property type="molecule type" value="Genomic_DNA"/>
</dbReference>
<sequence>MAYGGQYLPEPTEEVMFRLQRQTVLDKSIWAPANGQLRYIEAWSFENENTLTPDTYREGDLNDKDVLDWLRRTGRFAPPSDSRLGKEEGGIRLLLCELRSFMPLAFGLSKASLLAIESEFGLSGEMLPIFFFNGGGYSHHFVPLASRGQKPEKLLITVKVPQMFQVATMPHIWRISELIKSQISNWKHPSLLPAMLLEDHVHKADLFKGFDLSDRVTTLERHLLATKAGRNVDQDASLDFDTVGQNIANNRFEITRSINTAVTDAVSFGCNMKWDSRYCQFLRDISKQLGIFPEIEQDKWGPGVDNGIELLANFVASIMELTEALKARLDIQLDVLYNLVAQVDSNVNSTIAATTGLDSVAMKALAFVTTVFLPPTFIATLFSMSMFDRQSDTSSDPEKDSDEIVVSRHFGIYWVVSVPLTIVVLLSWRTWWHRQKNHYRKKYPHVKMDPDVRLDRLDRLGRMLPKKRVKREEGKELERLA</sequence>
<protein>
    <submittedName>
        <fullName evidence="2">Notoamide biosynthesis cluster protein M</fullName>
    </submittedName>
</protein>
<evidence type="ECO:0000313" key="2">
    <source>
        <dbReference type="EMBL" id="USP82427.1"/>
    </source>
</evidence>
<gene>
    <name evidence="2" type="ORF">yc1106_09701</name>
</gene>
<dbReference type="Gene3D" id="1.20.58.340">
    <property type="entry name" value="Magnesium transport protein CorA, transmembrane region"/>
    <property type="match status" value="1"/>
</dbReference>
<proteinExistence type="predicted"/>
<keyword evidence="3" id="KW-1185">Reference proteome</keyword>